<evidence type="ECO:0000313" key="1">
    <source>
        <dbReference type="EMBL" id="RMX69032.1"/>
    </source>
</evidence>
<organism evidence="1 2">
    <name type="scientific">Peronospora effusa</name>
    <dbReference type="NCBI Taxonomy" id="542832"/>
    <lineage>
        <taxon>Eukaryota</taxon>
        <taxon>Sar</taxon>
        <taxon>Stramenopiles</taxon>
        <taxon>Oomycota</taxon>
        <taxon>Peronosporomycetes</taxon>
        <taxon>Peronosporales</taxon>
        <taxon>Peronosporaceae</taxon>
        <taxon>Peronospora</taxon>
    </lineage>
</organism>
<evidence type="ECO:0000313" key="2">
    <source>
        <dbReference type="Proteomes" id="UP000282087"/>
    </source>
</evidence>
<dbReference type="PANTHER" id="PTHR19446">
    <property type="entry name" value="REVERSE TRANSCRIPTASES"/>
    <property type="match status" value="1"/>
</dbReference>
<name>A0A3M6VRV6_9STRA</name>
<reference evidence="1 2" key="1">
    <citation type="submission" date="2018-06" db="EMBL/GenBank/DDBJ databases">
        <title>Comparative genomics of downy mildews reveals potential adaptations to biotrophy.</title>
        <authorList>
            <person name="Fletcher K."/>
            <person name="Klosterman S.J."/>
            <person name="Derevnina L."/>
            <person name="Martin F."/>
            <person name="Koike S."/>
            <person name="Reyes Chin-Wo S."/>
            <person name="Mou B."/>
            <person name="Michelmore R."/>
        </authorList>
    </citation>
    <scope>NUCLEOTIDE SEQUENCE [LARGE SCALE GENOMIC DNA]</scope>
    <source>
        <strain evidence="1 2">R14</strain>
    </source>
</reference>
<proteinExistence type="predicted"/>
<keyword evidence="2" id="KW-1185">Reference proteome</keyword>
<dbReference type="Proteomes" id="UP000282087">
    <property type="component" value="Unassembled WGS sequence"/>
</dbReference>
<protein>
    <recommendedName>
        <fullName evidence="3">Reverse transcriptase domain-containing protein</fullName>
    </recommendedName>
</protein>
<evidence type="ECO:0008006" key="3">
    <source>
        <dbReference type="Google" id="ProtNLM"/>
    </source>
</evidence>
<dbReference type="AlphaFoldDB" id="A0A3M6VRV6"/>
<dbReference type="EMBL" id="QLLG01000041">
    <property type="protein sequence ID" value="RMX69032.1"/>
    <property type="molecule type" value="Genomic_DNA"/>
</dbReference>
<dbReference type="STRING" id="542832.A0A3M6VRV6"/>
<gene>
    <name evidence="1" type="ORF">DD238_004728</name>
</gene>
<accession>A0A3M6VRV6</accession>
<comment type="caution">
    <text evidence="1">The sequence shown here is derived from an EMBL/GenBank/DDBJ whole genome shotgun (WGS) entry which is preliminary data.</text>
</comment>
<sequence>MFEATRALFRRRSPLTSLCDPTGKHIFSCEEAGTKIKQHFQEQFSDPTRSTVADDGFKRPLDSPIIAYELECAFRRLRNGRATGPDCIPAELLKYGSELLAQPLADIINQGLTTGDNIHLGDGILLGIPKPNKPSGQCASLRPIVLLNSIRKAISLVVLRRISPKVEEYLSPHQSGFRPCRSTDDAV</sequence>
<dbReference type="VEuPathDB" id="FungiDB:DD237_008543"/>